<dbReference type="SMART" id="SM01230">
    <property type="entry name" value="Gln-synt_C"/>
    <property type="match status" value="1"/>
</dbReference>
<evidence type="ECO:0000256" key="1">
    <source>
        <dbReference type="ARBA" id="ARBA00022598"/>
    </source>
</evidence>
<proteinExistence type="inferred from homology"/>
<dbReference type="Proteomes" id="UP000887572">
    <property type="component" value="Unplaced"/>
</dbReference>
<evidence type="ECO:0000256" key="3">
    <source>
        <dbReference type="RuleBase" id="RU000384"/>
    </source>
</evidence>
<dbReference type="Pfam" id="PF00120">
    <property type="entry name" value="Gln-synt_C"/>
    <property type="match status" value="1"/>
</dbReference>
<feature type="domain" description="GS catalytic" evidence="4">
    <location>
        <begin position="120"/>
        <end position="456"/>
    </location>
</feature>
<protein>
    <submittedName>
        <fullName evidence="6">GS catalytic domain-containing protein</fullName>
    </submittedName>
</protein>
<dbReference type="PANTHER" id="PTHR43785">
    <property type="entry name" value="GAMMA-GLUTAMYLPUTRESCINE SYNTHETASE"/>
    <property type="match status" value="1"/>
</dbReference>
<dbReference type="Gene3D" id="3.30.590.10">
    <property type="entry name" value="Glutamine synthetase/guanido kinase, catalytic domain"/>
    <property type="match status" value="1"/>
</dbReference>
<dbReference type="Gene3D" id="3.10.20.70">
    <property type="entry name" value="Glutamine synthetase, N-terminal domain"/>
    <property type="match status" value="1"/>
</dbReference>
<dbReference type="InterPro" id="IPR014746">
    <property type="entry name" value="Gln_synth/guanido_kin_cat_dom"/>
</dbReference>
<sequence length="456" mass="51458">MSLTMEELREEVRKGLINTVVVGSVDMQGRLIGKRLTARHFVEMVQKNCKMSLCYYFLAMTIEGHPGDGYDVAGWDQGWGNAILQLDFGTLCRTPWMDKTALLMGDMHDRLSDEPFFCAPRIILRRQVQRLSEKGFRAKVASELEFHIFHESQKSARDKRWVNLDTAQPHHRSMHLLAASVDEPFMQKVRECLETAGVRLEASHPEYGPGQQELNFEPNEPIVMADRHVLVKQAIHEMANQAGLAATFMAKFGKDEPGSSCHIHMSLEHIDTGKTAFHDGHGEFGMSKVMRQWLAGLVKYAAEYTYFLAPYINSYKRLQPNSWAPTKICWGVDNRTSSFRLCSESSQSVHIECRIGGADLNPYLAFAALIAAGIAGIDEGLELPEPAANNIYTSLSHPELPKNLKSSVEFMTQSTMLKTALGDNVVQHYANSARIELEEFEKQVTDWELIRGFDRC</sequence>
<evidence type="ECO:0000313" key="6">
    <source>
        <dbReference type="WBParaSite" id="Gr19_v10_g5410.t1"/>
    </source>
</evidence>
<dbReference type="SUPFAM" id="SSF55931">
    <property type="entry name" value="Glutamine synthetase/guanido kinase"/>
    <property type="match status" value="1"/>
</dbReference>
<accession>A0A914I091</accession>
<evidence type="ECO:0000259" key="4">
    <source>
        <dbReference type="PROSITE" id="PS51987"/>
    </source>
</evidence>
<name>A0A914I091_GLORO</name>
<dbReference type="SUPFAM" id="SSF54368">
    <property type="entry name" value="Glutamine synthetase, N-terminal domain"/>
    <property type="match status" value="1"/>
</dbReference>
<organism evidence="5 6">
    <name type="scientific">Globodera rostochiensis</name>
    <name type="common">Golden nematode worm</name>
    <name type="synonym">Heterodera rostochiensis</name>
    <dbReference type="NCBI Taxonomy" id="31243"/>
    <lineage>
        <taxon>Eukaryota</taxon>
        <taxon>Metazoa</taxon>
        <taxon>Ecdysozoa</taxon>
        <taxon>Nematoda</taxon>
        <taxon>Chromadorea</taxon>
        <taxon>Rhabditida</taxon>
        <taxon>Tylenchina</taxon>
        <taxon>Tylenchomorpha</taxon>
        <taxon>Tylenchoidea</taxon>
        <taxon>Heteroderidae</taxon>
        <taxon>Heteroderinae</taxon>
        <taxon>Globodera</taxon>
    </lineage>
</organism>
<evidence type="ECO:0000256" key="2">
    <source>
        <dbReference type="PROSITE-ProRule" id="PRU01331"/>
    </source>
</evidence>
<dbReference type="InterPro" id="IPR036651">
    <property type="entry name" value="Gln_synt_N_sf"/>
</dbReference>
<keyword evidence="5" id="KW-1185">Reference proteome</keyword>
<dbReference type="GO" id="GO:0004356">
    <property type="term" value="F:glutamine synthetase activity"/>
    <property type="evidence" value="ECO:0007669"/>
    <property type="project" value="InterPro"/>
</dbReference>
<dbReference type="AlphaFoldDB" id="A0A914I091"/>
<dbReference type="WBParaSite" id="Gr19_v10_g5410.t1">
    <property type="protein sequence ID" value="Gr19_v10_g5410.t1"/>
    <property type="gene ID" value="Gr19_v10_g5410"/>
</dbReference>
<dbReference type="PANTHER" id="PTHR43785:SF12">
    <property type="entry name" value="TYPE-1 GLUTAMINE SYNTHETASE 2"/>
    <property type="match status" value="1"/>
</dbReference>
<dbReference type="GO" id="GO:0006542">
    <property type="term" value="P:glutamine biosynthetic process"/>
    <property type="evidence" value="ECO:0007669"/>
    <property type="project" value="InterPro"/>
</dbReference>
<comment type="similarity">
    <text evidence="2 3">Belongs to the glutamine synthetase family.</text>
</comment>
<keyword evidence="1" id="KW-0436">Ligase</keyword>
<evidence type="ECO:0000313" key="5">
    <source>
        <dbReference type="Proteomes" id="UP000887572"/>
    </source>
</evidence>
<reference evidence="6" key="1">
    <citation type="submission" date="2022-11" db="UniProtKB">
        <authorList>
            <consortium name="WormBaseParasite"/>
        </authorList>
    </citation>
    <scope>IDENTIFICATION</scope>
</reference>
<dbReference type="PROSITE" id="PS51987">
    <property type="entry name" value="GS_CATALYTIC"/>
    <property type="match status" value="1"/>
</dbReference>
<dbReference type="InterPro" id="IPR008146">
    <property type="entry name" value="Gln_synth_cat_dom"/>
</dbReference>